<dbReference type="InterPro" id="IPR011990">
    <property type="entry name" value="TPR-like_helical_dom_sf"/>
</dbReference>
<evidence type="ECO:0000313" key="4">
    <source>
        <dbReference type="Proteomes" id="UP001227386"/>
    </source>
</evidence>
<gene>
    <name evidence="3" type="ORF">QCD61_04860</name>
</gene>
<dbReference type="Gene3D" id="1.25.40.10">
    <property type="entry name" value="Tetratricopeptide repeat domain"/>
    <property type="match status" value="1"/>
</dbReference>
<feature type="chain" id="PRO_5046408759" evidence="2">
    <location>
        <begin position="19"/>
        <end position="195"/>
    </location>
</feature>
<evidence type="ECO:0000256" key="1">
    <source>
        <dbReference type="PROSITE-ProRule" id="PRU00339"/>
    </source>
</evidence>
<dbReference type="PROSITE" id="PS50005">
    <property type="entry name" value="TPR"/>
    <property type="match status" value="1"/>
</dbReference>
<name>A0ABY8PGS8_9PSED</name>
<dbReference type="RefSeq" id="WP_256454307.1">
    <property type="nucleotide sequence ID" value="NZ_CP087200.1"/>
</dbReference>
<dbReference type="PANTHER" id="PTHR21405:SF0">
    <property type="entry name" value="TETRATRICOPEPTIDE REPEAT PROTEIN 36"/>
    <property type="match status" value="1"/>
</dbReference>
<evidence type="ECO:0000313" key="3">
    <source>
        <dbReference type="EMBL" id="WGO94415.1"/>
    </source>
</evidence>
<dbReference type="SMART" id="SM00028">
    <property type="entry name" value="TPR"/>
    <property type="match status" value="3"/>
</dbReference>
<feature type="signal peptide" evidence="2">
    <location>
        <begin position="1"/>
        <end position="18"/>
    </location>
</feature>
<keyword evidence="2" id="KW-0732">Signal</keyword>
<proteinExistence type="predicted"/>
<dbReference type="InterPro" id="IPR019734">
    <property type="entry name" value="TPR_rpt"/>
</dbReference>
<keyword evidence="4" id="KW-1185">Reference proteome</keyword>
<dbReference type="Proteomes" id="UP001227386">
    <property type="component" value="Chromosome"/>
</dbReference>
<organism evidence="3 4">
    <name type="scientific">Pseudomonas viciae</name>
    <dbReference type="NCBI Taxonomy" id="2505979"/>
    <lineage>
        <taxon>Bacteria</taxon>
        <taxon>Pseudomonadati</taxon>
        <taxon>Pseudomonadota</taxon>
        <taxon>Gammaproteobacteria</taxon>
        <taxon>Pseudomonadales</taxon>
        <taxon>Pseudomonadaceae</taxon>
        <taxon>Pseudomonas</taxon>
    </lineage>
</organism>
<evidence type="ECO:0000256" key="2">
    <source>
        <dbReference type="SAM" id="SignalP"/>
    </source>
</evidence>
<dbReference type="Pfam" id="PF13181">
    <property type="entry name" value="TPR_8"/>
    <property type="match status" value="2"/>
</dbReference>
<keyword evidence="1" id="KW-0802">TPR repeat</keyword>
<reference evidence="3 4" key="1">
    <citation type="journal article" date="2012" name="Appl. Soil Ecol.">
        <title>Isolation and characterization of new plant growth-promoting bacterial endophytes.</title>
        <authorList>
            <person name="Rashid S."/>
            <person name="Charles T.C."/>
            <person name="Glick B.R."/>
        </authorList>
    </citation>
    <scope>NUCLEOTIDE SEQUENCE [LARGE SCALE GENOMIC DNA]</scope>
    <source>
        <strain evidence="3 4">YsS1</strain>
    </source>
</reference>
<accession>A0ABY8PGS8</accession>
<dbReference type="SUPFAM" id="SSF48452">
    <property type="entry name" value="TPR-like"/>
    <property type="match status" value="1"/>
</dbReference>
<dbReference type="InterPro" id="IPR038906">
    <property type="entry name" value="TTC36"/>
</dbReference>
<dbReference type="PANTHER" id="PTHR21405">
    <property type="entry name" value="CDNA SEQUENCE BC021608"/>
    <property type="match status" value="1"/>
</dbReference>
<feature type="repeat" description="TPR" evidence="1">
    <location>
        <begin position="56"/>
        <end position="89"/>
    </location>
</feature>
<sequence length="195" mass="21509">MRALVAVIGVVFIPILHAADAVSELPVEIKATISEKGYSSAKGELEAYVKSNPESYSGYSALGKATAFDGDYKQSIDYFEQAKEIKEHRNIPDASIYNSIGWVKFLNGDTQGAIVDIETAIKKKDELDPKVAEAALNNLGLIYMYSNQGDKAKENFDKAVSDYGSEYARDNLVLMNNLEKNREWQANDTGVDDPK</sequence>
<dbReference type="EMBL" id="CP123771">
    <property type="protein sequence ID" value="WGO94415.1"/>
    <property type="molecule type" value="Genomic_DNA"/>
</dbReference>
<protein>
    <submittedName>
        <fullName evidence="3">Tetratricopeptide repeat protein</fullName>
    </submittedName>
</protein>